<proteinExistence type="predicted"/>
<dbReference type="RefSeq" id="WP_110130594.1">
    <property type="nucleotide sequence ID" value="NZ_QHJQ01000003.1"/>
</dbReference>
<name>A0A317ZLG8_9BACT</name>
<evidence type="ECO:0000256" key="2">
    <source>
        <dbReference type="ARBA" id="ARBA00023315"/>
    </source>
</evidence>
<keyword evidence="1 4" id="KW-0808">Transferase</keyword>
<dbReference type="Gene3D" id="3.40.630.30">
    <property type="match status" value="1"/>
</dbReference>
<dbReference type="Proteomes" id="UP000247099">
    <property type="component" value="Unassembled WGS sequence"/>
</dbReference>
<dbReference type="OrthoDB" id="9792929at2"/>
<evidence type="ECO:0000259" key="3">
    <source>
        <dbReference type="PROSITE" id="PS51186"/>
    </source>
</evidence>
<dbReference type="Pfam" id="PF00583">
    <property type="entry name" value="Acetyltransf_1"/>
    <property type="match status" value="1"/>
</dbReference>
<dbReference type="CDD" id="cd04301">
    <property type="entry name" value="NAT_SF"/>
    <property type="match status" value="1"/>
</dbReference>
<keyword evidence="2" id="KW-0012">Acyltransferase</keyword>
<dbReference type="AlphaFoldDB" id="A0A317ZLG8"/>
<evidence type="ECO:0000256" key="1">
    <source>
        <dbReference type="ARBA" id="ARBA00022679"/>
    </source>
</evidence>
<accession>A0A317ZLG8</accession>
<keyword evidence="5" id="KW-1185">Reference proteome</keyword>
<feature type="domain" description="N-acetyltransferase" evidence="3">
    <location>
        <begin position="2"/>
        <end position="160"/>
    </location>
</feature>
<comment type="caution">
    <text evidence="4">The sequence shown here is derived from an EMBL/GenBank/DDBJ whole genome shotgun (WGS) entry which is preliminary data.</text>
</comment>
<evidence type="ECO:0000313" key="5">
    <source>
        <dbReference type="Proteomes" id="UP000247099"/>
    </source>
</evidence>
<dbReference type="SUPFAM" id="SSF55729">
    <property type="entry name" value="Acyl-CoA N-acyltransferases (Nat)"/>
    <property type="match status" value="1"/>
</dbReference>
<dbReference type="EMBL" id="QHJQ01000003">
    <property type="protein sequence ID" value="PXA04788.1"/>
    <property type="molecule type" value="Genomic_DNA"/>
</dbReference>
<dbReference type="InterPro" id="IPR051016">
    <property type="entry name" value="Diverse_Substrate_AcTransf"/>
</dbReference>
<organism evidence="4 5">
    <name type="scientific">Coraliomargarita sinensis</name>
    <dbReference type="NCBI Taxonomy" id="2174842"/>
    <lineage>
        <taxon>Bacteria</taxon>
        <taxon>Pseudomonadati</taxon>
        <taxon>Verrucomicrobiota</taxon>
        <taxon>Opitutia</taxon>
        <taxon>Puniceicoccales</taxon>
        <taxon>Coraliomargaritaceae</taxon>
        <taxon>Coraliomargarita</taxon>
    </lineage>
</organism>
<dbReference type="InterPro" id="IPR016181">
    <property type="entry name" value="Acyl_CoA_acyltransferase"/>
</dbReference>
<protein>
    <submittedName>
        <fullName evidence="4">GNAT family N-acetyltransferase</fullName>
    </submittedName>
</protein>
<gene>
    <name evidence="4" type="ORF">DDZ13_06370</name>
</gene>
<dbReference type="PROSITE" id="PS51186">
    <property type="entry name" value="GNAT"/>
    <property type="match status" value="1"/>
</dbReference>
<dbReference type="GO" id="GO:0008080">
    <property type="term" value="F:N-acetyltransferase activity"/>
    <property type="evidence" value="ECO:0007669"/>
    <property type="project" value="TreeGrafter"/>
</dbReference>
<sequence>MIEIQRADLSTPEHAAAVTRLLDAYASDEMGGGSGLSDFTKEHLASTLHKRPQTYVFLAYEDEAAVGLSICFESFSTFECRPILNIHDVFVAAEFRGREIAQGMLAAIESLAGELDCCKLSLEVLEGNRRAESLYRRFGFAGYELDPALGRALFYEKKLS</sequence>
<dbReference type="InParanoid" id="A0A317ZLG8"/>
<evidence type="ECO:0000313" key="4">
    <source>
        <dbReference type="EMBL" id="PXA04788.1"/>
    </source>
</evidence>
<dbReference type="InterPro" id="IPR000182">
    <property type="entry name" value="GNAT_dom"/>
</dbReference>
<reference evidence="4 5" key="1">
    <citation type="submission" date="2018-05" db="EMBL/GenBank/DDBJ databases">
        <title>Coraliomargarita sinensis sp. nov., isolated from a marine solar saltern.</title>
        <authorList>
            <person name="Zhou L.Y."/>
        </authorList>
    </citation>
    <scope>NUCLEOTIDE SEQUENCE [LARGE SCALE GENOMIC DNA]</scope>
    <source>
        <strain evidence="4 5">WN38</strain>
    </source>
</reference>
<dbReference type="PANTHER" id="PTHR10545">
    <property type="entry name" value="DIAMINE N-ACETYLTRANSFERASE"/>
    <property type="match status" value="1"/>
</dbReference>
<dbReference type="PANTHER" id="PTHR10545:SF29">
    <property type="entry name" value="GH14572P-RELATED"/>
    <property type="match status" value="1"/>
</dbReference>